<dbReference type="AlphaFoldDB" id="A0A8J9X175"/>
<dbReference type="SMART" id="SM00233">
    <property type="entry name" value="PH"/>
    <property type="match status" value="1"/>
</dbReference>
<dbReference type="SUPFAM" id="SSF50729">
    <property type="entry name" value="PH domain-like"/>
    <property type="match status" value="1"/>
</dbReference>
<gene>
    <name evidence="3" type="ORF">PTTT1_LOCUS7529</name>
</gene>
<evidence type="ECO:0000256" key="1">
    <source>
        <dbReference type="SAM" id="MobiDB-lite"/>
    </source>
</evidence>
<accession>A0A8J9X175</accession>
<dbReference type="InterPro" id="IPR001849">
    <property type="entry name" value="PH_domain"/>
</dbReference>
<dbReference type="EMBL" id="OU594951">
    <property type="protein sequence ID" value="CAG9278628.1"/>
    <property type="molecule type" value="Genomic_DNA"/>
</dbReference>
<name>A0A8J9X175_PHATR</name>
<dbReference type="Pfam" id="PF00169">
    <property type="entry name" value="PH"/>
    <property type="match status" value="1"/>
</dbReference>
<feature type="region of interest" description="Disordered" evidence="1">
    <location>
        <begin position="255"/>
        <end position="278"/>
    </location>
</feature>
<feature type="domain" description="PH" evidence="2">
    <location>
        <begin position="301"/>
        <end position="408"/>
    </location>
</feature>
<evidence type="ECO:0000259" key="2">
    <source>
        <dbReference type="SMART" id="SM00233"/>
    </source>
</evidence>
<protein>
    <recommendedName>
        <fullName evidence="2">PH domain-containing protein</fullName>
    </recommendedName>
</protein>
<proteinExistence type="predicted"/>
<feature type="compositionally biased region" description="Polar residues" evidence="1">
    <location>
        <begin position="257"/>
        <end position="271"/>
    </location>
</feature>
<evidence type="ECO:0000313" key="3">
    <source>
        <dbReference type="EMBL" id="CAG9278628.1"/>
    </source>
</evidence>
<sequence>MGPSIDQKGESHRIYWQTWTGNSQPGSSSRRELVTSSAAVRLFPAARALDVTTLLRKTIQLPTLSEENSSLETDSLVLVGTLYSLPRDYVQFEHESLASEDFLSTKQTIDSFAVTVSTSLEPLVYTAHSRSDPFHVVCSLKPSDSPLDARDRMNMHLKHLQSHQVLGRTIISPKLQWYYVPALSPGLSTGSNSSLGSSENVPKIPNCIDLEGYATSMDDEGPETDEEDFDHQQDLETNLSQDMASRFAWIPQEDSNHTSVAISPSRSQSADSRAEHEVFRKRSLTESRRLRELNLSRSSPQTMSGYLWKQSRRDRNVWRKVHSVLTDDYFWFVSRIHRRCGYAFSHHGRVRLTRALLLEPTADYAPLFRTPHAFEVVSARGASHTFRAADKATQKQWMEAISDRIVQSYENSLIEDADLIVTDESLARNRRWNATAVDPLLDTVRKEAEEENDFHCKRLQLLLRWGLRVAEFKEICRYIFNTLPAKKPVVVTSPDNRRSSAANDRAAVSRTITLDPMDNVVGDMIRAAWESAVILLQEATSVVHLAQPTKSSHSVETHFRHVDYIITGRHQHTSTAGESTDNEPIISHHEPPPIDLFDPLLAELQVFVR</sequence>
<dbReference type="Gene3D" id="2.30.29.30">
    <property type="entry name" value="Pleckstrin-homology domain (PH domain)/Phosphotyrosine-binding domain (PTB)"/>
    <property type="match status" value="1"/>
</dbReference>
<dbReference type="InterPro" id="IPR011993">
    <property type="entry name" value="PH-like_dom_sf"/>
</dbReference>
<reference evidence="3" key="1">
    <citation type="submission" date="2022-02" db="EMBL/GenBank/DDBJ databases">
        <authorList>
            <person name="Giguere J D."/>
        </authorList>
    </citation>
    <scope>NUCLEOTIDE SEQUENCE</scope>
    <source>
        <strain evidence="3">CCAP 1055/1</strain>
    </source>
</reference>
<organism evidence="3">
    <name type="scientific">Phaeodactylum tricornutum</name>
    <name type="common">Diatom</name>
    <dbReference type="NCBI Taxonomy" id="2850"/>
    <lineage>
        <taxon>Eukaryota</taxon>
        <taxon>Sar</taxon>
        <taxon>Stramenopiles</taxon>
        <taxon>Ochrophyta</taxon>
        <taxon>Bacillariophyta</taxon>
        <taxon>Bacillariophyceae</taxon>
        <taxon>Bacillariophycidae</taxon>
        <taxon>Naviculales</taxon>
        <taxon>Phaeodactylaceae</taxon>
        <taxon>Phaeodactylum</taxon>
    </lineage>
</organism>
<dbReference type="CDD" id="cd00821">
    <property type="entry name" value="PH"/>
    <property type="match status" value="1"/>
</dbReference>
<dbReference type="Proteomes" id="UP000836788">
    <property type="component" value="Chromosome 10"/>
</dbReference>